<dbReference type="InterPro" id="IPR013658">
    <property type="entry name" value="SGL"/>
</dbReference>
<feature type="signal peptide" evidence="1">
    <location>
        <begin position="1"/>
        <end position="23"/>
    </location>
</feature>
<accession>A0A8J4A1S5</accession>
<keyword evidence="4" id="KW-1185">Reference proteome</keyword>
<dbReference type="Proteomes" id="UP000635606">
    <property type="component" value="Unassembled WGS sequence"/>
</dbReference>
<dbReference type="InterPro" id="IPR053224">
    <property type="entry name" value="Sensory_adhesion_molecule"/>
</dbReference>
<comment type="caution">
    <text evidence="3">The sequence shown here is derived from an EMBL/GenBank/DDBJ whole genome shotgun (WGS) entry which is preliminary data.</text>
</comment>
<dbReference type="Gene3D" id="2.120.10.30">
    <property type="entry name" value="TolB, C-terminal domain"/>
    <property type="match status" value="1"/>
</dbReference>
<dbReference type="RefSeq" id="WP_203931184.1">
    <property type="nucleotide sequence ID" value="NZ_BOPH01000088.1"/>
</dbReference>
<evidence type="ECO:0000313" key="4">
    <source>
        <dbReference type="Proteomes" id="UP000635606"/>
    </source>
</evidence>
<sequence>MRSVLITVALVVGLVGAAPAAQAQTKGLPPVLSPPADNQFPEGVAWDPSRQSLLVGSFTTPSMITAVGRDGVNRIVVSDPDLPGFIGLKVDAKRQRIVAVYGNPNAPGVTGLAVYNLVTGVRERIVDLARGTNSANDVVLDPAGNAYVTDAGSGSVYRVDVAGRVSTVVSDARLGPSIGANGLVWHPGGYLIVANYTTGHLYRVHHDRLTEVRLLRPLVGADGMALRPDGTLVVVTNRLAGLPGSAPAVHELALVGKVAVPLRTTPWPDPAPTTATVTPYGTYIVDGRLDVFLSGGSTDGFVLRRL</sequence>
<evidence type="ECO:0000259" key="2">
    <source>
        <dbReference type="Pfam" id="PF08450"/>
    </source>
</evidence>
<protein>
    <recommendedName>
        <fullName evidence="2">SMP-30/Gluconolactonase/LRE-like region domain-containing protein</fullName>
    </recommendedName>
</protein>
<gene>
    <name evidence="3" type="ORF">Voc01_062180</name>
</gene>
<proteinExistence type="predicted"/>
<feature type="domain" description="SMP-30/Gluconolactonase/LRE-like region" evidence="2">
    <location>
        <begin position="40"/>
        <end position="233"/>
    </location>
</feature>
<name>A0A8J4A1S5_9ACTN</name>
<evidence type="ECO:0000256" key="1">
    <source>
        <dbReference type="SAM" id="SignalP"/>
    </source>
</evidence>
<dbReference type="InterPro" id="IPR011042">
    <property type="entry name" value="6-blade_b-propeller_TolB-like"/>
</dbReference>
<dbReference type="PANTHER" id="PTHR31460:SF3">
    <property type="entry name" value="MESOCENTIN"/>
    <property type="match status" value="1"/>
</dbReference>
<dbReference type="PANTHER" id="PTHR31460">
    <property type="match status" value="1"/>
</dbReference>
<reference evidence="3" key="1">
    <citation type="submission" date="2021-01" db="EMBL/GenBank/DDBJ databases">
        <title>Whole genome shotgun sequence of Virgisporangium ochraceum NBRC 16418.</title>
        <authorList>
            <person name="Komaki H."/>
            <person name="Tamura T."/>
        </authorList>
    </citation>
    <scope>NUCLEOTIDE SEQUENCE</scope>
    <source>
        <strain evidence="3">NBRC 16418</strain>
    </source>
</reference>
<dbReference type="EMBL" id="BOPH01000088">
    <property type="protein sequence ID" value="GIJ71301.1"/>
    <property type="molecule type" value="Genomic_DNA"/>
</dbReference>
<evidence type="ECO:0000313" key="3">
    <source>
        <dbReference type="EMBL" id="GIJ71301.1"/>
    </source>
</evidence>
<keyword evidence="1" id="KW-0732">Signal</keyword>
<dbReference type="SUPFAM" id="SSF63829">
    <property type="entry name" value="Calcium-dependent phosphotriesterase"/>
    <property type="match status" value="1"/>
</dbReference>
<dbReference type="AlphaFoldDB" id="A0A8J4A1S5"/>
<feature type="chain" id="PRO_5035197409" description="SMP-30/Gluconolactonase/LRE-like region domain-containing protein" evidence="1">
    <location>
        <begin position="24"/>
        <end position="306"/>
    </location>
</feature>
<dbReference type="Pfam" id="PF08450">
    <property type="entry name" value="SGL"/>
    <property type="match status" value="1"/>
</dbReference>
<organism evidence="3 4">
    <name type="scientific">Virgisporangium ochraceum</name>
    <dbReference type="NCBI Taxonomy" id="65505"/>
    <lineage>
        <taxon>Bacteria</taxon>
        <taxon>Bacillati</taxon>
        <taxon>Actinomycetota</taxon>
        <taxon>Actinomycetes</taxon>
        <taxon>Micromonosporales</taxon>
        <taxon>Micromonosporaceae</taxon>
        <taxon>Virgisporangium</taxon>
    </lineage>
</organism>